<keyword evidence="4 6" id="KW-0325">Glycoprotein</keyword>
<keyword evidence="6" id="KW-0479">Metal-binding</keyword>
<comment type="similarity">
    <text evidence="1 5 6">Belongs to the peptidase M2 family.</text>
</comment>
<gene>
    <name evidence="8" type="ORF">MAR_019641</name>
</gene>
<keyword evidence="6" id="KW-0121">Carboxypeptidase</keyword>
<keyword evidence="6" id="KW-0482">Metalloprotease</keyword>
<name>A0ABY7E650_MYAAR</name>
<reference evidence="8" key="1">
    <citation type="submission" date="2022-11" db="EMBL/GenBank/DDBJ databases">
        <title>Centuries of genome instability and evolution in soft-shell clam transmissible cancer (bioRxiv).</title>
        <authorList>
            <person name="Hart S.F.M."/>
            <person name="Yonemitsu M.A."/>
            <person name="Giersch R.M."/>
            <person name="Beal B.F."/>
            <person name="Arriagada G."/>
            <person name="Davis B.W."/>
            <person name="Ostrander E.A."/>
            <person name="Goff S.P."/>
            <person name="Metzger M.J."/>
        </authorList>
    </citation>
    <scope>NUCLEOTIDE SEQUENCE</scope>
    <source>
        <strain evidence="8">MELC-2E11</strain>
        <tissue evidence="8">Siphon/mantle</tissue>
    </source>
</reference>
<comment type="cofactor">
    <cofactor evidence="6">
        <name>Zn(2+)</name>
        <dbReference type="ChEBI" id="CHEBI:29105"/>
    </cofactor>
    <text evidence="6">Binds 2 Zn(2+) ions per subunit.</text>
</comment>
<dbReference type="EMBL" id="CP111016">
    <property type="protein sequence ID" value="WAR04272.1"/>
    <property type="molecule type" value="Genomic_DNA"/>
</dbReference>
<comment type="caution">
    <text evidence="5">Lacks conserved residue(s) required for the propagation of feature annotation.</text>
</comment>
<dbReference type="SUPFAM" id="SSF55486">
    <property type="entry name" value="Metalloproteases ('zincins'), catalytic domain"/>
    <property type="match status" value="1"/>
</dbReference>
<evidence type="ECO:0000256" key="1">
    <source>
        <dbReference type="ARBA" id="ARBA00008139"/>
    </source>
</evidence>
<dbReference type="PANTHER" id="PTHR10514:SF27">
    <property type="entry name" value="ANGIOTENSIN-CONVERTING ENZYME"/>
    <property type="match status" value="1"/>
</dbReference>
<evidence type="ECO:0000256" key="7">
    <source>
        <dbReference type="SAM" id="SignalP"/>
    </source>
</evidence>
<keyword evidence="6" id="KW-0378">Hydrolase</keyword>
<evidence type="ECO:0000256" key="2">
    <source>
        <dbReference type="ARBA" id="ARBA00022729"/>
    </source>
</evidence>
<keyword evidence="6" id="KW-0862">Zinc</keyword>
<evidence type="ECO:0000256" key="3">
    <source>
        <dbReference type="ARBA" id="ARBA00023157"/>
    </source>
</evidence>
<proteinExistence type="inferred from homology"/>
<dbReference type="InterPro" id="IPR001548">
    <property type="entry name" value="Peptidase_M2"/>
</dbReference>
<organism evidence="8 9">
    <name type="scientific">Mya arenaria</name>
    <name type="common">Soft-shell clam</name>
    <dbReference type="NCBI Taxonomy" id="6604"/>
    <lineage>
        <taxon>Eukaryota</taxon>
        <taxon>Metazoa</taxon>
        <taxon>Spiralia</taxon>
        <taxon>Lophotrochozoa</taxon>
        <taxon>Mollusca</taxon>
        <taxon>Bivalvia</taxon>
        <taxon>Autobranchia</taxon>
        <taxon>Heteroconchia</taxon>
        <taxon>Euheterodonta</taxon>
        <taxon>Imparidentia</taxon>
        <taxon>Neoheterodontei</taxon>
        <taxon>Myida</taxon>
        <taxon>Myoidea</taxon>
        <taxon>Myidae</taxon>
        <taxon>Mya</taxon>
    </lineage>
</organism>
<dbReference type="Pfam" id="PF01401">
    <property type="entry name" value="Peptidase_M2"/>
    <property type="match status" value="2"/>
</dbReference>
<evidence type="ECO:0000313" key="8">
    <source>
        <dbReference type="EMBL" id="WAR04272.1"/>
    </source>
</evidence>
<dbReference type="EC" id="3.4.-.-" evidence="6"/>
<evidence type="ECO:0000256" key="4">
    <source>
        <dbReference type="ARBA" id="ARBA00023180"/>
    </source>
</evidence>
<keyword evidence="9" id="KW-1185">Reference proteome</keyword>
<dbReference type="PANTHER" id="PTHR10514">
    <property type="entry name" value="ANGIOTENSIN-CONVERTING ENZYME"/>
    <property type="match status" value="1"/>
</dbReference>
<protein>
    <recommendedName>
        <fullName evidence="6">Angiotensin-converting enzyme</fullName>
        <ecNumber evidence="6">3.4.-.-</ecNumber>
    </recommendedName>
</protein>
<accession>A0ABY7E650</accession>
<dbReference type="Proteomes" id="UP001164746">
    <property type="component" value="Chromosome 5"/>
</dbReference>
<feature type="chain" id="PRO_5047273393" description="Angiotensin-converting enzyme" evidence="7">
    <location>
        <begin position="20"/>
        <end position="581"/>
    </location>
</feature>
<keyword evidence="3" id="KW-1015">Disulfide bond</keyword>
<dbReference type="PROSITE" id="PS52011">
    <property type="entry name" value="PEPTIDASE_M2"/>
    <property type="match status" value="1"/>
</dbReference>
<evidence type="ECO:0000313" key="9">
    <source>
        <dbReference type="Proteomes" id="UP001164746"/>
    </source>
</evidence>
<dbReference type="CDD" id="cd06461">
    <property type="entry name" value="M2_ACE"/>
    <property type="match status" value="1"/>
</dbReference>
<keyword evidence="6" id="KW-0645">Protease</keyword>
<sequence>MKTMIKTLIVLVICTCVSSTQNDATRDEIKRLKEYLINVEFLEQEDQLKNAKEIGAEETTLIDVCKAQMEVAIDLTDDVNEFRDDVMDLVQEWNKCLGKWNSKTAYATWDFETDITDENQKKLTDVEVDAAAFYKQLSSHAQLVQQHELFGDLGDDLQRQVRLLAFNDEPKSQKDKHQFDGTSHLEAEAERLWLEIRPLYLELHAYVRHRLEATYSDIDNDPRRIFKSGAIPAHLLGNMWAQEWINIYDLVKPFSDEPEVDYSTVMQNRNMSADQMFHMAEEFYTSLGLPAMTPNFNANSMKIRPEGREVVCHAIKMCTQPNMDSFETIHHEMGHIEYFMAYQNKPTVYRDGANSAFHEAIGDTISLSVMTRRHLDKVLLGKDADQPVAGDADQQMSGDAKHQVDVDQQVDAIQRGPLPTQKGKEKQVPKSDINFLLKRALFKVAFLPFGYLMDKWRWDVLRGNVTKDEYNRHWWDLRYFISFIVQFQFYEAMCEASGHTGPLYNCDVYRSKDAGDKLRAMLQLGKSKPWPDAMETLTGSRHVDSAAILKYFEPLHVWLKKENKRLNNDVGWEKAKTNFKA</sequence>
<feature type="signal peptide" evidence="7">
    <location>
        <begin position="1"/>
        <end position="19"/>
    </location>
</feature>
<evidence type="ECO:0000256" key="5">
    <source>
        <dbReference type="PROSITE-ProRule" id="PRU01355"/>
    </source>
</evidence>
<dbReference type="PRINTS" id="PR00791">
    <property type="entry name" value="PEPDIPTASEA"/>
</dbReference>
<evidence type="ECO:0000256" key="6">
    <source>
        <dbReference type="RuleBase" id="RU361144"/>
    </source>
</evidence>
<keyword evidence="2 7" id="KW-0732">Signal</keyword>